<dbReference type="GO" id="GO:0004867">
    <property type="term" value="F:serine-type endopeptidase inhibitor activity"/>
    <property type="evidence" value="ECO:0007669"/>
    <property type="project" value="UniProtKB-KW"/>
</dbReference>
<dbReference type="InterPro" id="IPR000215">
    <property type="entry name" value="Serpin_fam"/>
</dbReference>
<organism evidence="6 7">
    <name type="scientific">Orchesella cincta</name>
    <name type="common">Springtail</name>
    <name type="synonym">Podura cincta</name>
    <dbReference type="NCBI Taxonomy" id="48709"/>
    <lineage>
        <taxon>Eukaryota</taxon>
        <taxon>Metazoa</taxon>
        <taxon>Ecdysozoa</taxon>
        <taxon>Arthropoda</taxon>
        <taxon>Hexapoda</taxon>
        <taxon>Collembola</taxon>
        <taxon>Entomobryomorpha</taxon>
        <taxon>Entomobryoidea</taxon>
        <taxon>Orchesellidae</taxon>
        <taxon>Orchesellinae</taxon>
        <taxon>Orchesella</taxon>
    </lineage>
</organism>
<keyword evidence="3" id="KW-0722">Serine protease inhibitor</keyword>
<dbReference type="InterPro" id="IPR023795">
    <property type="entry name" value="Serpin_CS"/>
</dbReference>
<dbReference type="SUPFAM" id="SSF54695">
    <property type="entry name" value="POZ domain"/>
    <property type="match status" value="1"/>
</dbReference>
<reference evidence="6 7" key="1">
    <citation type="journal article" date="2016" name="Genome Biol. Evol.">
        <title>Gene Family Evolution Reflects Adaptation to Soil Environmental Stressors in the Genome of the Collembolan Orchesella cincta.</title>
        <authorList>
            <person name="Faddeeva-Vakhrusheva A."/>
            <person name="Derks M.F."/>
            <person name="Anvar S.Y."/>
            <person name="Agamennone V."/>
            <person name="Suring W."/>
            <person name="Smit S."/>
            <person name="van Straalen N.M."/>
            <person name="Roelofs D."/>
        </authorList>
    </citation>
    <scope>NUCLEOTIDE SEQUENCE [LARGE SCALE GENOMIC DNA]</scope>
    <source>
        <tissue evidence="6">Mixed pool</tissue>
    </source>
</reference>
<dbReference type="SUPFAM" id="SSF56574">
    <property type="entry name" value="Serpins"/>
    <property type="match status" value="1"/>
</dbReference>
<dbReference type="Gene3D" id="2.30.39.10">
    <property type="entry name" value="Alpha-1-antitrypsin, domain 1"/>
    <property type="match status" value="1"/>
</dbReference>
<evidence type="ECO:0000256" key="3">
    <source>
        <dbReference type="ARBA" id="ARBA00022900"/>
    </source>
</evidence>
<keyword evidence="2" id="KW-0646">Protease inhibitor</keyword>
<protein>
    <submittedName>
        <fullName evidence="6">Speckle-type POZ protein B</fullName>
    </submittedName>
</protein>
<dbReference type="PANTHER" id="PTHR11461:SF211">
    <property type="entry name" value="GH10112P-RELATED"/>
    <property type="match status" value="1"/>
</dbReference>
<accession>A0A1D2M3R1</accession>
<dbReference type="EMBL" id="LJIJ01005031">
    <property type="protein sequence ID" value="ODM87572.1"/>
    <property type="molecule type" value="Genomic_DNA"/>
</dbReference>
<dbReference type="InterPro" id="IPR011333">
    <property type="entry name" value="SKP1/BTB/POZ_sf"/>
</dbReference>
<keyword evidence="7" id="KW-1185">Reference proteome</keyword>
<evidence type="ECO:0000256" key="4">
    <source>
        <dbReference type="RuleBase" id="RU000411"/>
    </source>
</evidence>
<dbReference type="AlphaFoldDB" id="A0A1D2M3R1"/>
<dbReference type="STRING" id="48709.A0A1D2M3R1"/>
<dbReference type="PANTHER" id="PTHR11461">
    <property type="entry name" value="SERINE PROTEASE INHIBITOR, SERPIN"/>
    <property type="match status" value="1"/>
</dbReference>
<dbReference type="GO" id="GO:0005615">
    <property type="term" value="C:extracellular space"/>
    <property type="evidence" value="ECO:0007669"/>
    <property type="project" value="InterPro"/>
</dbReference>
<dbReference type="SUPFAM" id="SSF49599">
    <property type="entry name" value="TRAF domain-like"/>
    <property type="match status" value="1"/>
</dbReference>
<dbReference type="InterPro" id="IPR008974">
    <property type="entry name" value="TRAF-like"/>
</dbReference>
<comment type="caution">
    <text evidence="6">The sequence shown here is derived from an EMBL/GenBank/DDBJ whole genome shotgun (WGS) entry which is preliminary data.</text>
</comment>
<dbReference type="InterPro" id="IPR042178">
    <property type="entry name" value="Serpin_sf_1"/>
</dbReference>
<comment type="similarity">
    <text evidence="1 4">Belongs to the serpin family.</text>
</comment>
<dbReference type="PROSITE" id="PS00284">
    <property type="entry name" value="SERPIN"/>
    <property type="match status" value="1"/>
</dbReference>
<dbReference type="PROSITE" id="PS50097">
    <property type="entry name" value="BTB"/>
    <property type="match status" value="1"/>
</dbReference>
<name>A0A1D2M3R1_ORCCI</name>
<dbReference type="InterPro" id="IPR023796">
    <property type="entry name" value="Serpin_dom"/>
</dbReference>
<gene>
    <name evidence="6" type="ORF">Ocin01_19110</name>
</gene>
<dbReference type="Gene3D" id="2.60.210.10">
    <property type="entry name" value="Apoptosis, Tumor Necrosis Factor Receptor Associated Protein 2, Chain A"/>
    <property type="match status" value="1"/>
</dbReference>
<dbReference type="SMART" id="SM00225">
    <property type="entry name" value="BTB"/>
    <property type="match status" value="1"/>
</dbReference>
<dbReference type="Gene3D" id="3.30.710.10">
    <property type="entry name" value="Potassium Channel Kv1.1, Chain A"/>
    <property type="match status" value="1"/>
</dbReference>
<dbReference type="Gene3D" id="1.25.40.420">
    <property type="match status" value="1"/>
</dbReference>
<sequence length="637" mass="72302">MSPETFTLLTANRVYSQAGFGLNQAYVKLIKDHFLADFEQLDFSTSENCKAAATTINKWVESTTKNKIKHLISEDSLNSLTRLVLVNGIYFKGLWEHQFNTFSTSKAQFRTSESNNVEVDMMYIQKTFPYAELPELDAKALGLKAMFSLPPADFSGIPERENPGLFVSTVIQKAFIEVNEEGAEAAAATIVVARRKCGHLSITIPFVVDRPFYFEIVDNANGELVLFSGHCNDPTNIDKGLLMKIQRHRGYDHHRDYTTATCLDPKTTNHFNLLLWKIWHNQLNELVGNVTQTVWTTWWHRSWRKRHSHLSGQLMNTQMQLVIRPKWKVGATESGEPEYLSVYLKMVEFGDDGVGNYDDFYDDERSIRADFQFNILDAHGKACSQTQAFNDEVGDPTDFYEFYNEGILGFDEFILSSVADQLVIDDKLKIHCKVMIIDETKHSIEEVSKRTPSFEEKYNSFRAQYSTDFGKIYRESIMTDVGVSSGASTYNAHKAVLAARSSVFEAMFSSDMKEKEMNTVTISDFEDDVVKGMLEHIYTGQAECMDERAPELLEIAEKYNLAGLKEDCEYAIAPKLNVENVAEILTLAHTHGAPHLKLSAINFIKRNKEELMKSKSFMDAVKADADSNMGAFAELKF</sequence>
<dbReference type="Gene3D" id="3.30.497.10">
    <property type="entry name" value="Antithrombin, subunit I, domain 2"/>
    <property type="match status" value="1"/>
</dbReference>
<dbReference type="InterPro" id="IPR036186">
    <property type="entry name" value="Serpin_sf"/>
</dbReference>
<dbReference type="Gene3D" id="6.20.40.10">
    <property type="match status" value="1"/>
</dbReference>
<dbReference type="SMART" id="SM00093">
    <property type="entry name" value="SERPIN"/>
    <property type="match status" value="1"/>
</dbReference>
<dbReference type="CDD" id="cd14733">
    <property type="entry name" value="BACK"/>
    <property type="match status" value="1"/>
</dbReference>
<evidence type="ECO:0000313" key="6">
    <source>
        <dbReference type="EMBL" id="ODM87572.1"/>
    </source>
</evidence>
<proteinExistence type="inferred from homology"/>
<evidence type="ECO:0000256" key="1">
    <source>
        <dbReference type="ARBA" id="ARBA00009500"/>
    </source>
</evidence>
<dbReference type="OrthoDB" id="6359816at2759"/>
<dbReference type="Pfam" id="PF00079">
    <property type="entry name" value="Serpin"/>
    <property type="match status" value="1"/>
</dbReference>
<feature type="domain" description="BTB" evidence="5">
    <location>
        <begin position="479"/>
        <end position="546"/>
    </location>
</feature>
<evidence type="ECO:0000256" key="2">
    <source>
        <dbReference type="ARBA" id="ARBA00022690"/>
    </source>
</evidence>
<evidence type="ECO:0000259" key="5">
    <source>
        <dbReference type="PROSITE" id="PS50097"/>
    </source>
</evidence>
<dbReference type="Pfam" id="PF00651">
    <property type="entry name" value="BTB"/>
    <property type="match status" value="1"/>
</dbReference>
<evidence type="ECO:0000313" key="7">
    <source>
        <dbReference type="Proteomes" id="UP000094527"/>
    </source>
</evidence>
<dbReference type="Proteomes" id="UP000094527">
    <property type="component" value="Unassembled WGS sequence"/>
</dbReference>
<dbReference type="InterPro" id="IPR000210">
    <property type="entry name" value="BTB/POZ_dom"/>
</dbReference>
<dbReference type="InterPro" id="IPR042185">
    <property type="entry name" value="Serpin_sf_2"/>
</dbReference>